<evidence type="ECO:0000256" key="1">
    <source>
        <dbReference type="ARBA" id="ARBA00002501"/>
    </source>
</evidence>
<keyword evidence="7" id="KW-0813">Transport</keyword>
<keyword evidence="4 7" id="KW-0812">Transmembrane</keyword>
<keyword evidence="5 7" id="KW-1133">Transmembrane helix</keyword>
<dbReference type="Pfam" id="PF03208">
    <property type="entry name" value="PRA1"/>
    <property type="match status" value="1"/>
</dbReference>
<proteinExistence type="inferred from homology"/>
<comment type="caution">
    <text evidence="8">The sequence shown here is derived from an EMBL/GenBank/DDBJ whole genome shotgun (WGS) entry which is preliminary data.</text>
</comment>
<dbReference type="InterPro" id="IPR004895">
    <property type="entry name" value="Prenylated_rab_accept_PRA1"/>
</dbReference>
<feature type="transmembrane region" description="Helical" evidence="7">
    <location>
        <begin position="67"/>
        <end position="85"/>
    </location>
</feature>
<comment type="similarity">
    <text evidence="3 7">Belongs to the PRA1 family.</text>
</comment>
<dbReference type="GO" id="GO:0016020">
    <property type="term" value="C:membrane"/>
    <property type="evidence" value="ECO:0007669"/>
    <property type="project" value="UniProtKB-SubCell"/>
</dbReference>
<dbReference type="EMBL" id="JAYWIO010000005">
    <property type="protein sequence ID" value="KAK7261729.1"/>
    <property type="molecule type" value="Genomic_DNA"/>
</dbReference>
<dbReference type="PANTHER" id="PTHR19317:SF2">
    <property type="entry name" value="PRA1 FAMILY PROTEIN F2"/>
    <property type="match status" value="1"/>
</dbReference>
<evidence type="ECO:0000256" key="2">
    <source>
        <dbReference type="ARBA" id="ARBA00004127"/>
    </source>
</evidence>
<comment type="function">
    <text evidence="1 7">May be involved in both secretory and endocytic intracellular trafficking in the endosomal/prevacuolar compartments.</text>
</comment>
<feature type="transmembrane region" description="Helical" evidence="7">
    <location>
        <begin position="121"/>
        <end position="141"/>
    </location>
</feature>
<evidence type="ECO:0000256" key="7">
    <source>
        <dbReference type="RuleBase" id="RU363107"/>
    </source>
</evidence>
<name>A0AAN9I1L0_CROPI</name>
<sequence>MTNYGTIPTSSSSPTPTTTNLEFLSRAKHRIKHSLSTRRPWSLMFHLRSFSLPRSFPDAISRVRTNLSFFQSNYAILSLLVLFLSLLWHPISLIVFVLLLAAWLFLYFLRDEPLLILNRTVSDRVVLAVMAVLTIGLLLLTGATVNILVAVLIGVVVVVVHAVVRGTDDLYLDEEEAAAAAALTSPAS</sequence>
<reference evidence="8 9" key="1">
    <citation type="submission" date="2024-01" db="EMBL/GenBank/DDBJ databases">
        <title>The genomes of 5 underutilized Papilionoideae crops provide insights into root nodulation and disease resistanc.</title>
        <authorList>
            <person name="Yuan L."/>
        </authorList>
    </citation>
    <scope>NUCLEOTIDE SEQUENCE [LARGE SCALE GENOMIC DNA]</scope>
    <source>
        <strain evidence="8">ZHUSHIDOU_FW_LH</strain>
        <tissue evidence="8">Leaf</tissue>
    </source>
</reference>
<dbReference type="GO" id="GO:0005783">
    <property type="term" value="C:endoplasmic reticulum"/>
    <property type="evidence" value="ECO:0007669"/>
    <property type="project" value="UniProtKB-ARBA"/>
</dbReference>
<evidence type="ECO:0000256" key="6">
    <source>
        <dbReference type="ARBA" id="ARBA00023136"/>
    </source>
</evidence>
<evidence type="ECO:0000313" key="9">
    <source>
        <dbReference type="Proteomes" id="UP001372338"/>
    </source>
</evidence>
<dbReference type="PANTHER" id="PTHR19317">
    <property type="entry name" value="PRENYLATED RAB ACCEPTOR 1-RELATED"/>
    <property type="match status" value="1"/>
</dbReference>
<evidence type="ECO:0000256" key="5">
    <source>
        <dbReference type="ARBA" id="ARBA00022989"/>
    </source>
</evidence>
<evidence type="ECO:0000313" key="8">
    <source>
        <dbReference type="EMBL" id="KAK7261729.1"/>
    </source>
</evidence>
<organism evidence="8 9">
    <name type="scientific">Crotalaria pallida</name>
    <name type="common">Smooth rattlebox</name>
    <name type="synonym">Crotalaria striata</name>
    <dbReference type="NCBI Taxonomy" id="3830"/>
    <lineage>
        <taxon>Eukaryota</taxon>
        <taxon>Viridiplantae</taxon>
        <taxon>Streptophyta</taxon>
        <taxon>Embryophyta</taxon>
        <taxon>Tracheophyta</taxon>
        <taxon>Spermatophyta</taxon>
        <taxon>Magnoliopsida</taxon>
        <taxon>eudicotyledons</taxon>
        <taxon>Gunneridae</taxon>
        <taxon>Pentapetalae</taxon>
        <taxon>rosids</taxon>
        <taxon>fabids</taxon>
        <taxon>Fabales</taxon>
        <taxon>Fabaceae</taxon>
        <taxon>Papilionoideae</taxon>
        <taxon>50 kb inversion clade</taxon>
        <taxon>genistoids sensu lato</taxon>
        <taxon>core genistoids</taxon>
        <taxon>Crotalarieae</taxon>
        <taxon>Crotalaria</taxon>
    </lineage>
</organism>
<keyword evidence="9" id="KW-1185">Reference proteome</keyword>
<protein>
    <recommendedName>
        <fullName evidence="7">PRA1 family protein</fullName>
    </recommendedName>
</protein>
<dbReference type="GO" id="GO:0005794">
    <property type="term" value="C:Golgi apparatus"/>
    <property type="evidence" value="ECO:0007669"/>
    <property type="project" value="TreeGrafter"/>
</dbReference>
<dbReference type="GO" id="GO:0016192">
    <property type="term" value="P:vesicle-mediated transport"/>
    <property type="evidence" value="ECO:0007669"/>
    <property type="project" value="TreeGrafter"/>
</dbReference>
<keyword evidence="6 7" id="KW-0472">Membrane</keyword>
<accession>A0AAN9I1L0</accession>
<evidence type="ECO:0000256" key="3">
    <source>
        <dbReference type="ARBA" id="ARBA00006483"/>
    </source>
</evidence>
<gene>
    <name evidence="8" type="ORF">RIF29_28047</name>
</gene>
<comment type="subcellular location">
    <subcellularLocation>
        <location evidence="2">Endomembrane system</location>
        <topology evidence="2">Multi-pass membrane protein</topology>
    </subcellularLocation>
    <subcellularLocation>
        <location evidence="7">Membrane</location>
        <topology evidence="7">Multi-pass membrane protein</topology>
    </subcellularLocation>
</comment>
<dbReference type="AlphaFoldDB" id="A0AAN9I1L0"/>
<evidence type="ECO:0000256" key="4">
    <source>
        <dbReference type="ARBA" id="ARBA00022692"/>
    </source>
</evidence>
<dbReference type="Proteomes" id="UP001372338">
    <property type="component" value="Unassembled WGS sequence"/>
</dbReference>